<protein>
    <recommendedName>
        <fullName evidence="3">Pyridine nucleotide-disulfide oxidoreductase domain-containing protein 2</fullName>
    </recommendedName>
</protein>
<evidence type="ECO:0000313" key="5">
    <source>
        <dbReference type="EMBL" id="MFC4753445.1"/>
    </source>
</evidence>
<gene>
    <name evidence="5" type="ORF">ACFO7U_01455</name>
</gene>
<organism evidence="5 6">
    <name type="scientific">Dietzia aurantiaca</name>
    <dbReference type="NCBI Taxonomy" id="983873"/>
    <lineage>
        <taxon>Bacteria</taxon>
        <taxon>Bacillati</taxon>
        <taxon>Actinomycetota</taxon>
        <taxon>Actinomycetes</taxon>
        <taxon>Mycobacteriales</taxon>
        <taxon>Dietziaceae</taxon>
        <taxon>Dietzia</taxon>
    </lineage>
</organism>
<proteinExistence type="predicted"/>
<evidence type="ECO:0000313" key="6">
    <source>
        <dbReference type="Proteomes" id="UP001595836"/>
    </source>
</evidence>
<comment type="subunit">
    <text evidence="2">Interacts with COX5B; this interaction may contribute to localize PYROXD2 to the inner face of the inner mitochondrial membrane.</text>
</comment>
<sequence length="528" mass="55436">MSTGHDVVVIGSGHNGLVCAAYLAAAGLDVHVVEKDTVIGGATSTVERYPGHLTDRGSSAHLMIRHTSVPEELDLASHGLHYVDCDPWGFAPAPPGTDEPPIVFHRDLDATCASIAEACGTADAQAYRAFVRRWEVLAGRMMKGFAVRPSAAGLGSAFLGVEDFRDPFGTVQTFLSSGDALLDATFTSERLKAALSWFGAQSGPPMSHPATAPMIGFAALMHTIPPGRAIGGSGALADALASVIRTHGGAITAGAGATAIRRSGRGWRVETEGGPTLSCSAVVSACHVHTTLGLLTDVLPTSTLDAWRRRIRPGFGLGMVVRLGTTDLPRYPGVPVESSAHGLQFLVTDRRHLDRRHGVAAAGGLDADPAVLAMSFSSLDPSLAPEGRHELTLWSQWHPRHLADGRSWAAAGPDEADRIIAAADRFAPGLADSVVHRHVQTPEDLERELGLIGGNVMHVEMSLDQMLPMRPHPDLRGYAVPGADGVFLAGASTHPGGGVIGTSGRTVARLVGRRLGTSTRRRRGARAE</sequence>
<dbReference type="Gene3D" id="3.50.50.60">
    <property type="entry name" value="FAD/NAD(P)-binding domain"/>
    <property type="match status" value="2"/>
</dbReference>
<dbReference type="PANTHER" id="PTHR10668:SF103">
    <property type="entry name" value="PYRIDINE NUCLEOTIDE-DISULFIDE OXIDOREDUCTASE DOMAIN-CONTAINING PROTEIN 2"/>
    <property type="match status" value="1"/>
</dbReference>
<evidence type="ECO:0000256" key="1">
    <source>
        <dbReference type="ARBA" id="ARBA00037217"/>
    </source>
</evidence>
<dbReference type="InterPro" id="IPR002937">
    <property type="entry name" value="Amino_oxidase"/>
</dbReference>
<dbReference type="Gene3D" id="3.90.660.50">
    <property type="match status" value="1"/>
</dbReference>
<dbReference type="InterPro" id="IPR036188">
    <property type="entry name" value="FAD/NAD-bd_sf"/>
</dbReference>
<evidence type="ECO:0000259" key="4">
    <source>
        <dbReference type="Pfam" id="PF01593"/>
    </source>
</evidence>
<dbReference type="Pfam" id="PF01593">
    <property type="entry name" value="Amino_oxidase"/>
    <property type="match status" value="1"/>
</dbReference>
<feature type="domain" description="Amine oxidase" evidence="4">
    <location>
        <begin position="16"/>
        <end position="292"/>
    </location>
</feature>
<accession>A0ABV9PM61</accession>
<keyword evidence="6" id="KW-1185">Reference proteome</keyword>
<evidence type="ECO:0000256" key="3">
    <source>
        <dbReference type="ARBA" id="ARBA00040298"/>
    </source>
</evidence>
<dbReference type="EMBL" id="JBHSHP010000005">
    <property type="protein sequence ID" value="MFC4753445.1"/>
    <property type="molecule type" value="Genomic_DNA"/>
</dbReference>
<dbReference type="RefSeq" id="WP_344990010.1">
    <property type="nucleotide sequence ID" value="NZ_BAABCD010000008.1"/>
</dbReference>
<evidence type="ECO:0000256" key="2">
    <source>
        <dbReference type="ARBA" id="ARBA00038825"/>
    </source>
</evidence>
<comment type="caution">
    <text evidence="5">The sequence shown here is derived from an EMBL/GenBank/DDBJ whole genome shotgun (WGS) entry which is preliminary data.</text>
</comment>
<dbReference type="Proteomes" id="UP001595836">
    <property type="component" value="Unassembled WGS sequence"/>
</dbReference>
<dbReference type="PANTHER" id="PTHR10668">
    <property type="entry name" value="PHYTOENE DEHYDROGENASE"/>
    <property type="match status" value="1"/>
</dbReference>
<comment type="function">
    <text evidence="1">Probable oxidoreductase that may play a role as regulator of mitochondrial function.</text>
</comment>
<dbReference type="SUPFAM" id="SSF51905">
    <property type="entry name" value="FAD/NAD(P)-binding domain"/>
    <property type="match status" value="1"/>
</dbReference>
<name>A0ABV9PM61_9ACTN</name>
<reference evidence="6" key="1">
    <citation type="journal article" date="2019" name="Int. J. Syst. Evol. Microbiol.">
        <title>The Global Catalogue of Microorganisms (GCM) 10K type strain sequencing project: providing services to taxonomists for standard genome sequencing and annotation.</title>
        <authorList>
            <consortium name="The Broad Institute Genomics Platform"/>
            <consortium name="The Broad Institute Genome Sequencing Center for Infectious Disease"/>
            <person name="Wu L."/>
            <person name="Ma J."/>
        </authorList>
    </citation>
    <scope>NUCLEOTIDE SEQUENCE [LARGE SCALE GENOMIC DNA]</scope>
    <source>
        <strain evidence="6">JCM 11882</strain>
    </source>
</reference>